<dbReference type="KEGG" id="lbc:LACBIDRAFT_303936"/>
<sequence length="422" mass="47838">MSSFADCPLEVIEVVIDLLWDDLKALKACSQTCTALLPLCRKYIFQSLRLVTSPDRYYSTYQYGGHSSVMVIRSNFWQVLETNPTISEYVHTLTYCINARDPLNGDIPRVLERLHHVRFFDVAGRIPKAGSKQTPQRFRDALLHVVQSHSITCLTISVDDFPITAFLGCVNLTDLSIFDLYFDSADVEQESSNVIFSNLDVKVSDIRVPRLQSFAFGQAMSGQYAMRLLNAKCHNGGPMLDFTNVRTLSVYLQEDLDFTVVHALVNATNKLETLRYQLGDFIGYPSISPSINKPSLSTLKRLHLSYEFDISEDLTDLVCGICKEFGILSRLPNVIEEITIEALYVYVSRGESCVWGMLDTVLSNGFPMLRRVSLDILMSIMWDEWMEAGMKEEVAEIPTRYLPWLSNSSTILFSFSPDVMEL</sequence>
<keyword evidence="2" id="KW-1185">Reference proteome</keyword>
<evidence type="ECO:0000313" key="2">
    <source>
        <dbReference type="Proteomes" id="UP000001194"/>
    </source>
</evidence>
<organism evidence="2">
    <name type="scientific">Laccaria bicolor (strain S238N-H82 / ATCC MYA-4686)</name>
    <name type="common">Bicoloured deceiver</name>
    <name type="synonym">Laccaria laccata var. bicolor</name>
    <dbReference type="NCBI Taxonomy" id="486041"/>
    <lineage>
        <taxon>Eukaryota</taxon>
        <taxon>Fungi</taxon>
        <taxon>Dikarya</taxon>
        <taxon>Basidiomycota</taxon>
        <taxon>Agaricomycotina</taxon>
        <taxon>Agaricomycetes</taxon>
        <taxon>Agaricomycetidae</taxon>
        <taxon>Agaricales</taxon>
        <taxon>Agaricineae</taxon>
        <taxon>Hydnangiaceae</taxon>
        <taxon>Laccaria</taxon>
    </lineage>
</organism>
<protein>
    <submittedName>
        <fullName evidence="1">Predicted protein</fullName>
    </submittedName>
</protein>
<dbReference type="AlphaFoldDB" id="B0DK02"/>
<proteinExistence type="predicted"/>
<dbReference type="RefSeq" id="XP_001884375.1">
    <property type="nucleotide sequence ID" value="XM_001884340.1"/>
</dbReference>
<dbReference type="EMBL" id="DS547115">
    <property type="protein sequence ID" value="EDR04985.1"/>
    <property type="molecule type" value="Genomic_DNA"/>
</dbReference>
<dbReference type="HOGENOM" id="CLU_035624_1_0_1"/>
<reference evidence="1 2" key="1">
    <citation type="journal article" date="2008" name="Nature">
        <title>The genome of Laccaria bicolor provides insights into mycorrhizal symbiosis.</title>
        <authorList>
            <person name="Martin F."/>
            <person name="Aerts A."/>
            <person name="Ahren D."/>
            <person name="Brun A."/>
            <person name="Danchin E.G.J."/>
            <person name="Duchaussoy F."/>
            <person name="Gibon J."/>
            <person name="Kohler A."/>
            <person name="Lindquist E."/>
            <person name="Pereda V."/>
            <person name="Salamov A."/>
            <person name="Shapiro H.J."/>
            <person name="Wuyts J."/>
            <person name="Blaudez D."/>
            <person name="Buee M."/>
            <person name="Brokstein P."/>
            <person name="Canbaeck B."/>
            <person name="Cohen D."/>
            <person name="Courty P.E."/>
            <person name="Coutinho P.M."/>
            <person name="Delaruelle C."/>
            <person name="Detter J.C."/>
            <person name="Deveau A."/>
            <person name="DiFazio S."/>
            <person name="Duplessis S."/>
            <person name="Fraissinet-Tachet L."/>
            <person name="Lucic E."/>
            <person name="Frey-Klett P."/>
            <person name="Fourrey C."/>
            <person name="Feussner I."/>
            <person name="Gay G."/>
            <person name="Grimwood J."/>
            <person name="Hoegger P.J."/>
            <person name="Jain P."/>
            <person name="Kilaru S."/>
            <person name="Labbe J."/>
            <person name="Lin Y.C."/>
            <person name="Legue V."/>
            <person name="Le Tacon F."/>
            <person name="Marmeisse R."/>
            <person name="Melayah D."/>
            <person name="Montanini B."/>
            <person name="Muratet M."/>
            <person name="Nehls U."/>
            <person name="Niculita-Hirzel H."/>
            <person name="Oudot-Le Secq M.P."/>
            <person name="Peter M."/>
            <person name="Quesneville H."/>
            <person name="Rajashekar B."/>
            <person name="Reich M."/>
            <person name="Rouhier N."/>
            <person name="Schmutz J."/>
            <person name="Yin T."/>
            <person name="Chalot M."/>
            <person name="Henrissat B."/>
            <person name="Kuees U."/>
            <person name="Lucas S."/>
            <person name="Van de Peer Y."/>
            <person name="Podila G.K."/>
            <person name="Polle A."/>
            <person name="Pukkila P.J."/>
            <person name="Richardson P.M."/>
            <person name="Rouze P."/>
            <person name="Sanders I.R."/>
            <person name="Stajich J.E."/>
            <person name="Tunlid A."/>
            <person name="Tuskan G."/>
            <person name="Grigoriev I.V."/>
        </authorList>
    </citation>
    <scope>NUCLEOTIDE SEQUENCE [LARGE SCALE GENOMIC DNA]</scope>
    <source>
        <strain evidence="2">S238N-H82 / ATCC MYA-4686</strain>
    </source>
</reference>
<dbReference type="GeneID" id="6079958"/>
<gene>
    <name evidence="1" type="ORF">LACBIDRAFT_303936</name>
</gene>
<dbReference type="OrthoDB" id="2828833at2759"/>
<name>B0DK02_LACBS</name>
<dbReference type="InParanoid" id="B0DK02"/>
<evidence type="ECO:0000313" key="1">
    <source>
        <dbReference type="EMBL" id="EDR04985.1"/>
    </source>
</evidence>
<dbReference type="Proteomes" id="UP000001194">
    <property type="component" value="Unassembled WGS sequence"/>
</dbReference>
<accession>B0DK02</accession>